<proteinExistence type="predicted"/>
<dbReference type="RefSeq" id="WP_088077597.1">
    <property type="nucleotide sequence ID" value="NZ_JAHQCR010000077.1"/>
</dbReference>
<gene>
    <name evidence="3" type="ORF">KS407_18820</name>
</gene>
<dbReference type="SUPFAM" id="SSF56784">
    <property type="entry name" value="HAD-like"/>
    <property type="match status" value="1"/>
</dbReference>
<accession>A0ABS6JXZ4</accession>
<evidence type="ECO:0000256" key="1">
    <source>
        <dbReference type="ARBA" id="ARBA00022801"/>
    </source>
</evidence>
<keyword evidence="1 3" id="KW-0378">Hydrolase</keyword>
<dbReference type="Proteomes" id="UP000790580">
    <property type="component" value="Unassembled WGS sequence"/>
</dbReference>
<dbReference type="InterPro" id="IPR051400">
    <property type="entry name" value="HAD-like_hydrolase"/>
</dbReference>
<dbReference type="InterPro" id="IPR036412">
    <property type="entry name" value="HAD-like_sf"/>
</dbReference>
<dbReference type="InterPro" id="IPR041492">
    <property type="entry name" value="HAD_2"/>
</dbReference>
<organism evidence="3 4">
    <name type="scientific">Evansella alkalicola</name>
    <dbReference type="NCBI Taxonomy" id="745819"/>
    <lineage>
        <taxon>Bacteria</taxon>
        <taxon>Bacillati</taxon>
        <taxon>Bacillota</taxon>
        <taxon>Bacilli</taxon>
        <taxon>Bacillales</taxon>
        <taxon>Bacillaceae</taxon>
        <taxon>Evansella</taxon>
    </lineage>
</organism>
<keyword evidence="4" id="KW-1185">Reference proteome</keyword>
<name>A0ABS6JXZ4_9BACI</name>
<evidence type="ECO:0000313" key="4">
    <source>
        <dbReference type="Proteomes" id="UP000790580"/>
    </source>
</evidence>
<evidence type="ECO:0000313" key="3">
    <source>
        <dbReference type="EMBL" id="MBU9723474.1"/>
    </source>
</evidence>
<dbReference type="EMBL" id="JAHQCR010000077">
    <property type="protein sequence ID" value="MBU9723474.1"/>
    <property type="molecule type" value="Genomic_DNA"/>
</dbReference>
<keyword evidence="2" id="KW-0460">Magnesium</keyword>
<dbReference type="GO" id="GO:0016787">
    <property type="term" value="F:hydrolase activity"/>
    <property type="evidence" value="ECO:0007669"/>
    <property type="project" value="UniProtKB-KW"/>
</dbReference>
<dbReference type="Gene3D" id="3.40.50.1000">
    <property type="entry name" value="HAD superfamily/HAD-like"/>
    <property type="match status" value="1"/>
</dbReference>
<dbReference type="PANTHER" id="PTHR46470">
    <property type="entry name" value="N-ACYLNEURAMINATE-9-PHOSPHATASE"/>
    <property type="match status" value="1"/>
</dbReference>
<reference evidence="3 4" key="1">
    <citation type="submission" date="2021-06" db="EMBL/GenBank/DDBJ databases">
        <title>Bacillus sp. RD4P76, an endophyte from a halophyte.</title>
        <authorList>
            <person name="Sun J.-Q."/>
        </authorList>
    </citation>
    <scope>NUCLEOTIDE SEQUENCE [LARGE SCALE GENOMIC DNA]</scope>
    <source>
        <strain evidence="3 4">JCM 17098</strain>
    </source>
</reference>
<protein>
    <submittedName>
        <fullName evidence="3">HAD family hydrolase</fullName>
    </submittedName>
</protein>
<comment type="caution">
    <text evidence="3">The sequence shown here is derived from an EMBL/GenBank/DDBJ whole genome shotgun (WGS) entry which is preliminary data.</text>
</comment>
<sequence>MKEKLYIFDLDGTLYEGTDHFDYYADRLSLDVPKEKQHEFWKDYEEMKAGKHQVSIGKAYDVKNDAVLTIDPMSLTVIKAVDWEGNSLDVLAEKYRGKQVKFDFKEMIAIGDGWWLPFVCAVHYGVEDCYPRYVETKAYMSSDQFELEKIPHLKSFLNQLKEEATIVLITNSDEEDVRRLLTELDLDGVFHEVITSAKKPTKTTAYFEELKKKFNIEADEIVSIGDNFINEIAPALLLGMNAVYISEHIDQTEHHNLIQVKRISEWIELMEQSKKRR</sequence>
<dbReference type="InterPro" id="IPR023214">
    <property type="entry name" value="HAD_sf"/>
</dbReference>
<evidence type="ECO:0000256" key="2">
    <source>
        <dbReference type="ARBA" id="ARBA00022842"/>
    </source>
</evidence>
<dbReference type="Pfam" id="PF13419">
    <property type="entry name" value="HAD_2"/>
    <property type="match status" value="1"/>
</dbReference>